<dbReference type="InterPro" id="IPR027417">
    <property type="entry name" value="P-loop_NTPase"/>
</dbReference>
<dbReference type="EMBL" id="LAZR01050613">
    <property type="protein sequence ID" value="KKK86968.1"/>
    <property type="molecule type" value="Genomic_DNA"/>
</dbReference>
<dbReference type="AlphaFoldDB" id="A0A0F8YZW6"/>
<proteinExistence type="predicted"/>
<dbReference type="Gene3D" id="3.30.420.240">
    <property type="match status" value="1"/>
</dbReference>
<accession>A0A0F8YZW6</accession>
<dbReference type="Pfam" id="PF03237">
    <property type="entry name" value="Terminase_6N"/>
    <property type="match status" value="1"/>
</dbReference>
<protein>
    <recommendedName>
        <fullName evidence="2">Terminase large subunit gp17-like C-terminal domain-containing protein</fullName>
    </recommendedName>
</protein>
<evidence type="ECO:0000313" key="1">
    <source>
        <dbReference type="EMBL" id="KKK86968.1"/>
    </source>
</evidence>
<comment type="caution">
    <text evidence="1">The sequence shown here is derived from an EMBL/GenBank/DDBJ whole genome shotgun (WGS) entry which is preliminary data.</text>
</comment>
<reference evidence="1" key="1">
    <citation type="journal article" date="2015" name="Nature">
        <title>Complex archaea that bridge the gap between prokaryotes and eukaryotes.</title>
        <authorList>
            <person name="Spang A."/>
            <person name="Saw J.H."/>
            <person name="Jorgensen S.L."/>
            <person name="Zaremba-Niedzwiedzka K."/>
            <person name="Martijn J."/>
            <person name="Lind A.E."/>
            <person name="van Eijk R."/>
            <person name="Schleper C."/>
            <person name="Guy L."/>
            <person name="Ettema T.J."/>
        </authorList>
    </citation>
    <scope>NUCLEOTIDE SEQUENCE</scope>
</reference>
<feature type="non-terminal residue" evidence="1">
    <location>
        <position position="375"/>
    </location>
</feature>
<gene>
    <name evidence="1" type="ORF">LCGC14_2757940</name>
</gene>
<evidence type="ECO:0008006" key="2">
    <source>
        <dbReference type="Google" id="ProtNLM"/>
    </source>
</evidence>
<organism evidence="1">
    <name type="scientific">marine sediment metagenome</name>
    <dbReference type="NCBI Taxonomy" id="412755"/>
    <lineage>
        <taxon>unclassified sequences</taxon>
        <taxon>metagenomes</taxon>
        <taxon>ecological metagenomes</taxon>
    </lineage>
</organism>
<name>A0A0F8YZW6_9ZZZZ</name>
<sequence length="375" mass="42762">MKPFHLEWCALLRKYKKIAIMAPTGYGKTWIFGIAYPLWLSYFYSKSKSLVISKTVKGQSSTVIEQIKYRIEQNELLKELIPNDKRLNSWTKEKMICSNNSKIFNAPYSISVRGHHVDYIFGDEVASYPDRADNYIIWFRDVLSRIADSKIKKVAAVSTPIDPADLITILCRKEKGWVSRSYPAIITKKGKAATPPYKNGISIWPERFPIKNLLEEVKTQGEENFERNYQCNPNAQIAGAIFKTKNISAGWDFNRTFSDSLEGGLVFIGADFAMSEDIRADETAFVVVEKVAEKIIIKYIESGRGWSVDMCIKKLRDLYDIYKPYQIICDKSNVGDHITNKLLQNGIPAIAQPFGAQSRRMLLSVLKVIISNEKL</sequence>
<dbReference type="Gene3D" id="3.40.50.300">
    <property type="entry name" value="P-loop containing nucleotide triphosphate hydrolases"/>
    <property type="match status" value="1"/>
</dbReference>